<protein>
    <submittedName>
        <fullName evidence="1">p4 alpha zinc-binding domain protein</fullName>
    </submittedName>
</protein>
<reference evidence="1 2" key="2">
    <citation type="submission" date="2016-03" db="EMBL/GenBank/DDBJ databases">
        <title>New uncultured bacterium of the family Gallionellaceae from acid mine drainage: description and reconstruction of genome based on metagenomic analysis of microbial community.</title>
        <authorList>
            <person name="Kadnikov V."/>
            <person name="Ivasenko D."/>
            <person name="Beletsky A."/>
            <person name="Mardanov A."/>
            <person name="Danilova E."/>
            <person name="Pimenov N."/>
            <person name="Karnachuk O."/>
            <person name="Ravin N."/>
        </authorList>
    </citation>
    <scope>NUCLEOTIDE SEQUENCE [LARGE SCALE GENOMIC DNA]</scope>
    <source>
        <strain evidence="1">ShG14-8</strain>
    </source>
</reference>
<comment type="caution">
    <text evidence="1">The sequence shown here is derived from an EMBL/GenBank/DDBJ whole genome shotgun (WGS) entry which is preliminary data.</text>
</comment>
<evidence type="ECO:0000313" key="2">
    <source>
        <dbReference type="Proteomes" id="UP000070578"/>
    </source>
</evidence>
<evidence type="ECO:0000313" key="1">
    <source>
        <dbReference type="EMBL" id="KXS30368.1"/>
    </source>
</evidence>
<gene>
    <name evidence="1" type="ORF">AWT59_3506</name>
</gene>
<reference evidence="1 2" key="1">
    <citation type="submission" date="2016-02" db="EMBL/GenBank/DDBJ databases">
        <authorList>
            <person name="Wen L."/>
            <person name="He K."/>
            <person name="Yang H."/>
        </authorList>
    </citation>
    <scope>NUCLEOTIDE SEQUENCE [LARGE SCALE GENOMIC DNA]</scope>
    <source>
        <strain evidence="1">ShG14-8</strain>
    </source>
</reference>
<accession>A0A139BN50</accession>
<proteinExistence type="predicted"/>
<dbReference type="EMBL" id="LSLI01000304">
    <property type="protein sequence ID" value="KXS30368.1"/>
    <property type="molecule type" value="Genomic_DNA"/>
</dbReference>
<feature type="non-terminal residue" evidence="1">
    <location>
        <position position="1"/>
    </location>
</feature>
<dbReference type="AlphaFoldDB" id="A0A139BN50"/>
<sequence>WSEGIKAGIKLPEEDIPQGMKSLDWLDALNGSVHQAPAQKTVSR</sequence>
<name>A0A139BN50_9PROT</name>
<organism evidence="1 2">
    <name type="scientific">Candidatus Gallionella acididurans</name>
    <dbReference type="NCBI Taxonomy" id="1796491"/>
    <lineage>
        <taxon>Bacteria</taxon>
        <taxon>Pseudomonadati</taxon>
        <taxon>Pseudomonadota</taxon>
        <taxon>Betaproteobacteria</taxon>
        <taxon>Nitrosomonadales</taxon>
        <taxon>Gallionellaceae</taxon>
        <taxon>Gallionella</taxon>
    </lineage>
</organism>
<dbReference type="Proteomes" id="UP000070578">
    <property type="component" value="Unassembled WGS sequence"/>
</dbReference>